<dbReference type="Gene3D" id="1.20.1070.10">
    <property type="entry name" value="Rhodopsin 7-helix transmembrane proteins"/>
    <property type="match status" value="2"/>
</dbReference>
<dbReference type="PANTHER" id="PTHR46953:SF1">
    <property type="entry name" value="G-PROTEIN COUPLED RECEPTOR MTH-LIKE 1-RELATED"/>
    <property type="match status" value="1"/>
</dbReference>
<dbReference type="PhylomeDB" id="T1JEI0"/>
<dbReference type="InterPro" id="IPR052808">
    <property type="entry name" value="GPCR_Mth-like"/>
</dbReference>
<evidence type="ECO:0000313" key="9">
    <source>
        <dbReference type="Proteomes" id="UP000014500"/>
    </source>
</evidence>
<evidence type="ECO:0000256" key="4">
    <source>
        <dbReference type="ARBA" id="ARBA00023136"/>
    </source>
</evidence>
<feature type="transmembrane region" description="Helical" evidence="5">
    <location>
        <begin position="255"/>
        <end position="282"/>
    </location>
</feature>
<evidence type="ECO:0000256" key="5">
    <source>
        <dbReference type="SAM" id="Phobius"/>
    </source>
</evidence>
<evidence type="ECO:0000256" key="2">
    <source>
        <dbReference type="ARBA" id="ARBA00022692"/>
    </source>
</evidence>
<dbReference type="EnsemblMetazoa" id="SMAR012226-RA">
    <property type="protein sequence ID" value="SMAR012226-PA"/>
    <property type="gene ID" value="SMAR012226"/>
</dbReference>
<dbReference type="Proteomes" id="UP000014500">
    <property type="component" value="Unassembled WGS sequence"/>
</dbReference>
<keyword evidence="9" id="KW-1185">Reference proteome</keyword>
<feature type="transmembrane region" description="Helical" evidence="5">
    <location>
        <begin position="215"/>
        <end position="234"/>
    </location>
</feature>
<evidence type="ECO:0000256" key="3">
    <source>
        <dbReference type="ARBA" id="ARBA00022989"/>
    </source>
</evidence>
<sequence>MKFVLFAILLHLQLSNSSPLLTDTSVPSMPTLPSCEPHENYLPSNNTCVSNTTAKSRPFCKNVLRYFLKWPATIFKKIVCIPFTGQFMRCKRWVYSKDDFYDNTTSIYIKSQKRTYEIDEFDLRGTKQNQEAIVCASETSTLEIPTQDITIYIYSTAWIISIVSLTIAFVLCIAVPAVTTYRAMMPCYIASLLASYIILVIRGLGLAFSSPFACYAVGVALQFSFLSTFFWLNVISFDFYRKVTKPVLNPGRLRLIAYMLYAWGCPLRYAFELVIIMGLFWITEVLSWAVGGDIRYWYATDIVNALQGFFTLIVIARRPKIRSWLRNKCCGCKKDVEEECAFSYVEF</sequence>
<evidence type="ECO:0000256" key="1">
    <source>
        <dbReference type="ARBA" id="ARBA00004141"/>
    </source>
</evidence>
<dbReference type="GO" id="GO:0016020">
    <property type="term" value="C:membrane"/>
    <property type="evidence" value="ECO:0007669"/>
    <property type="project" value="UniProtKB-SubCell"/>
</dbReference>
<dbReference type="eggNOG" id="KOG4193">
    <property type="taxonomic scope" value="Eukaryota"/>
</dbReference>
<dbReference type="PANTHER" id="PTHR46953">
    <property type="entry name" value="G-PROTEIN COUPLED RECEPTOR MTH-LIKE 1-RELATED"/>
    <property type="match status" value="1"/>
</dbReference>
<protein>
    <recommendedName>
        <fullName evidence="7">G-protein coupled receptors family 2 profile 2 domain-containing protein</fullName>
    </recommendedName>
</protein>
<feature type="transmembrane region" description="Helical" evidence="5">
    <location>
        <begin position="187"/>
        <end position="209"/>
    </location>
</feature>
<feature type="domain" description="G-protein coupled receptors family 2 profile 2" evidence="7">
    <location>
        <begin position="150"/>
        <end position="267"/>
    </location>
</feature>
<feature type="transmembrane region" description="Helical" evidence="5">
    <location>
        <begin position="294"/>
        <end position="316"/>
    </location>
</feature>
<evidence type="ECO:0000256" key="6">
    <source>
        <dbReference type="SAM" id="SignalP"/>
    </source>
</evidence>
<dbReference type="PROSITE" id="PS50261">
    <property type="entry name" value="G_PROTEIN_RECEP_F2_4"/>
    <property type="match status" value="1"/>
</dbReference>
<feature type="signal peptide" evidence="6">
    <location>
        <begin position="1"/>
        <end position="17"/>
    </location>
</feature>
<keyword evidence="2 5" id="KW-0812">Transmembrane</keyword>
<evidence type="ECO:0000313" key="8">
    <source>
        <dbReference type="EnsemblMetazoa" id="SMAR012226-PA"/>
    </source>
</evidence>
<comment type="subcellular location">
    <subcellularLocation>
        <location evidence="1">Membrane</location>
        <topology evidence="1">Multi-pass membrane protein</topology>
    </subcellularLocation>
</comment>
<evidence type="ECO:0000259" key="7">
    <source>
        <dbReference type="PROSITE" id="PS50261"/>
    </source>
</evidence>
<keyword evidence="6" id="KW-0732">Signal</keyword>
<dbReference type="GO" id="GO:0004930">
    <property type="term" value="F:G protein-coupled receptor activity"/>
    <property type="evidence" value="ECO:0007669"/>
    <property type="project" value="InterPro"/>
</dbReference>
<keyword evidence="4 5" id="KW-0472">Membrane</keyword>
<dbReference type="InterPro" id="IPR000832">
    <property type="entry name" value="GPCR_2_secretin-like"/>
</dbReference>
<feature type="transmembrane region" description="Helical" evidence="5">
    <location>
        <begin position="151"/>
        <end position="175"/>
    </location>
</feature>
<keyword evidence="3 5" id="KW-1133">Transmembrane helix</keyword>
<dbReference type="Pfam" id="PF00002">
    <property type="entry name" value="7tm_2"/>
    <property type="match status" value="1"/>
</dbReference>
<name>T1JEI0_STRMM</name>
<reference evidence="9" key="1">
    <citation type="submission" date="2011-05" db="EMBL/GenBank/DDBJ databases">
        <authorList>
            <person name="Richards S.R."/>
            <person name="Qu J."/>
            <person name="Jiang H."/>
            <person name="Jhangiani S.N."/>
            <person name="Agravi P."/>
            <person name="Goodspeed R."/>
            <person name="Gross S."/>
            <person name="Mandapat C."/>
            <person name="Jackson L."/>
            <person name="Mathew T."/>
            <person name="Pu L."/>
            <person name="Thornton R."/>
            <person name="Saada N."/>
            <person name="Wilczek-Boney K.B."/>
            <person name="Lee S."/>
            <person name="Kovar C."/>
            <person name="Wu Y."/>
            <person name="Scherer S.E."/>
            <person name="Worley K.C."/>
            <person name="Muzny D.M."/>
            <person name="Gibbs R."/>
        </authorList>
    </citation>
    <scope>NUCLEOTIDE SEQUENCE</scope>
    <source>
        <strain evidence="9">Brora</strain>
    </source>
</reference>
<dbReference type="InterPro" id="IPR017981">
    <property type="entry name" value="GPCR_2-like_7TM"/>
</dbReference>
<accession>T1JEI0</accession>
<dbReference type="STRING" id="126957.T1JEI0"/>
<organism evidence="8 9">
    <name type="scientific">Strigamia maritima</name>
    <name type="common">European centipede</name>
    <name type="synonym">Geophilus maritimus</name>
    <dbReference type="NCBI Taxonomy" id="126957"/>
    <lineage>
        <taxon>Eukaryota</taxon>
        <taxon>Metazoa</taxon>
        <taxon>Ecdysozoa</taxon>
        <taxon>Arthropoda</taxon>
        <taxon>Myriapoda</taxon>
        <taxon>Chilopoda</taxon>
        <taxon>Pleurostigmophora</taxon>
        <taxon>Geophilomorpha</taxon>
        <taxon>Linotaeniidae</taxon>
        <taxon>Strigamia</taxon>
    </lineage>
</organism>
<proteinExistence type="predicted"/>
<feature type="chain" id="PRO_5004590524" description="G-protein coupled receptors family 2 profile 2 domain-containing protein" evidence="6">
    <location>
        <begin position="18"/>
        <end position="347"/>
    </location>
</feature>
<dbReference type="GO" id="GO:0007166">
    <property type="term" value="P:cell surface receptor signaling pathway"/>
    <property type="evidence" value="ECO:0007669"/>
    <property type="project" value="InterPro"/>
</dbReference>
<dbReference type="AlphaFoldDB" id="T1JEI0"/>
<reference evidence="8" key="2">
    <citation type="submission" date="2015-02" db="UniProtKB">
        <authorList>
            <consortium name="EnsemblMetazoa"/>
        </authorList>
    </citation>
    <scope>IDENTIFICATION</scope>
</reference>
<dbReference type="HOGENOM" id="CLU_800038_0_0_1"/>
<dbReference type="EMBL" id="JH432117">
    <property type="status" value="NOT_ANNOTATED_CDS"/>
    <property type="molecule type" value="Genomic_DNA"/>
</dbReference>